<evidence type="ECO:0000313" key="4">
    <source>
        <dbReference type="Proteomes" id="UP000654075"/>
    </source>
</evidence>
<evidence type="ECO:0000256" key="2">
    <source>
        <dbReference type="SAM" id="MobiDB-lite"/>
    </source>
</evidence>
<reference evidence="3" key="1">
    <citation type="submission" date="2021-02" db="EMBL/GenBank/DDBJ databases">
        <authorList>
            <person name="Dougan E. K."/>
            <person name="Rhodes N."/>
            <person name="Thang M."/>
            <person name="Chan C."/>
        </authorList>
    </citation>
    <scope>NUCLEOTIDE SEQUENCE</scope>
</reference>
<accession>A0A813GID0</accession>
<keyword evidence="4" id="KW-1185">Reference proteome</keyword>
<protein>
    <submittedName>
        <fullName evidence="3">Uncharacterized protein</fullName>
    </submittedName>
</protein>
<keyword evidence="1" id="KW-0175">Coiled coil</keyword>
<dbReference type="OrthoDB" id="423409at2759"/>
<gene>
    <name evidence="3" type="ORF">PGLA1383_LOCUS43642</name>
</gene>
<feature type="region of interest" description="Disordered" evidence="2">
    <location>
        <begin position="369"/>
        <end position="389"/>
    </location>
</feature>
<proteinExistence type="predicted"/>
<dbReference type="EMBL" id="CAJNNV010029022">
    <property type="protein sequence ID" value="CAE8626746.1"/>
    <property type="molecule type" value="Genomic_DNA"/>
</dbReference>
<feature type="coiled-coil region" evidence="1">
    <location>
        <begin position="121"/>
        <end position="176"/>
    </location>
</feature>
<name>A0A813GID0_POLGL</name>
<comment type="caution">
    <text evidence="3">The sequence shown here is derived from an EMBL/GenBank/DDBJ whole genome shotgun (WGS) entry which is preliminary data.</text>
</comment>
<evidence type="ECO:0000313" key="3">
    <source>
        <dbReference type="EMBL" id="CAE8626746.1"/>
    </source>
</evidence>
<feature type="coiled-coil region" evidence="1">
    <location>
        <begin position="53"/>
        <end position="94"/>
    </location>
</feature>
<feature type="coiled-coil region" evidence="1">
    <location>
        <begin position="248"/>
        <end position="282"/>
    </location>
</feature>
<dbReference type="AlphaFoldDB" id="A0A813GID0"/>
<evidence type="ECO:0000256" key="1">
    <source>
        <dbReference type="SAM" id="Coils"/>
    </source>
</evidence>
<sequence>MAPRASSPLMATAPYVSPAELQKVKVARQNKLKALRARVAAVRTDCEASRATVASAAERVQDAERLVKAAELRLQKLESDLHEVESRVRTAAVLEDQAQARWTSEEQPALESEGGHLNKVRHAWRQRLTEQRRRVAAMEHELNELEEDGLRGLKERRRMQGECLSLQQECEDAKVDLQGVQELLTGGSAAVKRMVKQRLDLEWEMETSVQQQAMLHRASQQSMHASVTEADTDKRKVQEATLSAQHLLQRHRVEAERHRGAAASLQHEAAATGRECRELEKAVEAASVEAARAGQSVEDADREAHDDRLREAAAREMLQQSRARRMALELHCAELQGLCQSIAQESLELQDEHARLLMGRARRKAYDSLQRSRNGEATVTKPPTRTSSPEMAMCMGFSGPAGAAGSPVARGQRHPILISGHR</sequence>
<dbReference type="Proteomes" id="UP000654075">
    <property type="component" value="Unassembled WGS sequence"/>
</dbReference>
<organism evidence="3 4">
    <name type="scientific">Polarella glacialis</name>
    <name type="common">Dinoflagellate</name>
    <dbReference type="NCBI Taxonomy" id="89957"/>
    <lineage>
        <taxon>Eukaryota</taxon>
        <taxon>Sar</taxon>
        <taxon>Alveolata</taxon>
        <taxon>Dinophyceae</taxon>
        <taxon>Suessiales</taxon>
        <taxon>Suessiaceae</taxon>
        <taxon>Polarella</taxon>
    </lineage>
</organism>